<dbReference type="GO" id="GO:0006508">
    <property type="term" value="P:proteolysis"/>
    <property type="evidence" value="ECO:0007669"/>
    <property type="project" value="UniProtKB-KW"/>
</dbReference>
<name>A0A4R9LQZ1_9LEPT</name>
<organism evidence="3 4">
    <name type="scientific">Leptospira ilyithenensis</name>
    <dbReference type="NCBI Taxonomy" id="2484901"/>
    <lineage>
        <taxon>Bacteria</taxon>
        <taxon>Pseudomonadati</taxon>
        <taxon>Spirochaetota</taxon>
        <taxon>Spirochaetia</taxon>
        <taxon>Leptospirales</taxon>
        <taxon>Leptospiraceae</taxon>
        <taxon>Leptospira</taxon>
    </lineage>
</organism>
<dbReference type="GO" id="GO:0008237">
    <property type="term" value="F:metallopeptidase activity"/>
    <property type="evidence" value="ECO:0007669"/>
    <property type="project" value="UniProtKB-KW"/>
</dbReference>
<gene>
    <name evidence="3" type="ORF">EHS11_08810</name>
</gene>
<feature type="transmembrane region" description="Helical" evidence="1">
    <location>
        <begin position="188"/>
        <end position="205"/>
    </location>
</feature>
<keyword evidence="1" id="KW-0812">Transmembrane</keyword>
<evidence type="ECO:0000313" key="4">
    <source>
        <dbReference type="Proteomes" id="UP000298264"/>
    </source>
</evidence>
<dbReference type="InterPro" id="IPR003675">
    <property type="entry name" value="Rce1/LyrA-like_dom"/>
</dbReference>
<dbReference type="Proteomes" id="UP000298264">
    <property type="component" value="Unassembled WGS sequence"/>
</dbReference>
<dbReference type="GO" id="GO:0080120">
    <property type="term" value="P:CAAX-box protein maturation"/>
    <property type="evidence" value="ECO:0007669"/>
    <property type="project" value="UniProtKB-ARBA"/>
</dbReference>
<reference evidence="3" key="1">
    <citation type="journal article" date="2019" name="PLoS Negl. Trop. Dis.">
        <title>Revisiting the worldwide diversity of Leptospira species in the environment.</title>
        <authorList>
            <person name="Vincent A.T."/>
            <person name="Schiettekatte O."/>
            <person name="Bourhy P."/>
            <person name="Veyrier F.J."/>
            <person name="Picardeau M."/>
        </authorList>
    </citation>
    <scope>NUCLEOTIDE SEQUENCE [LARGE SCALE GENOMIC DNA]</scope>
    <source>
        <strain evidence="3">201400974</strain>
    </source>
</reference>
<proteinExistence type="predicted"/>
<dbReference type="Pfam" id="PF02517">
    <property type="entry name" value="Rce1-like"/>
    <property type="match status" value="1"/>
</dbReference>
<keyword evidence="3" id="KW-0378">Hydrolase</keyword>
<dbReference type="GO" id="GO:0004175">
    <property type="term" value="F:endopeptidase activity"/>
    <property type="evidence" value="ECO:0007669"/>
    <property type="project" value="UniProtKB-ARBA"/>
</dbReference>
<evidence type="ECO:0000313" key="3">
    <source>
        <dbReference type="EMBL" id="TGN10390.1"/>
    </source>
</evidence>
<feature type="transmembrane region" description="Helical" evidence="1">
    <location>
        <begin position="134"/>
        <end position="154"/>
    </location>
</feature>
<dbReference type="AlphaFoldDB" id="A0A4R9LQZ1"/>
<evidence type="ECO:0000256" key="1">
    <source>
        <dbReference type="SAM" id="Phobius"/>
    </source>
</evidence>
<feature type="transmembrane region" description="Helical" evidence="1">
    <location>
        <begin position="12"/>
        <end position="32"/>
    </location>
</feature>
<keyword evidence="1" id="KW-0472">Membrane</keyword>
<feature type="transmembrane region" description="Helical" evidence="1">
    <location>
        <begin position="166"/>
        <end position="182"/>
    </location>
</feature>
<feature type="transmembrane region" description="Helical" evidence="1">
    <location>
        <begin position="212"/>
        <end position="232"/>
    </location>
</feature>
<evidence type="ECO:0000259" key="2">
    <source>
        <dbReference type="Pfam" id="PF02517"/>
    </source>
</evidence>
<feature type="transmembrane region" description="Helical" evidence="1">
    <location>
        <begin position="52"/>
        <end position="69"/>
    </location>
</feature>
<keyword evidence="3" id="KW-0482">Metalloprotease</keyword>
<dbReference type="EMBL" id="RQHV01000043">
    <property type="protein sequence ID" value="TGN10390.1"/>
    <property type="molecule type" value="Genomic_DNA"/>
</dbReference>
<dbReference type="RefSeq" id="WP_135764025.1">
    <property type="nucleotide sequence ID" value="NZ_RQHV01000043.1"/>
</dbReference>
<comment type="caution">
    <text evidence="3">The sequence shown here is derived from an EMBL/GenBank/DDBJ whole genome shotgun (WGS) entry which is preliminary data.</text>
</comment>
<keyword evidence="3" id="KW-0645">Protease</keyword>
<sequence>MTQTLSLKSVWTNLVLAPFWFLPIIICFGFYFGSSGMESGEISLAISKKISLILLLAQVCTGGFLFYSLKRNGLSFFTIGWDGRLNKDLYWGILFGVSLAAIYIHLVSPIHIYLQTTLGDYIPPGETINEFGEGIFPFFLANVIFAPFVEESLYRNFALRTFGTAYSPKMSVLLSSVLFGMFHWLGGFWYILITMIVIGIPFAYIAGKRGNLFFVFIAHLTLNSCEFLYVLFR</sequence>
<keyword evidence="1" id="KW-1133">Transmembrane helix</keyword>
<protein>
    <submittedName>
        <fullName evidence="3">CPBP family intramembrane metalloprotease</fullName>
    </submittedName>
</protein>
<feature type="domain" description="CAAX prenyl protease 2/Lysostaphin resistance protein A-like" evidence="2">
    <location>
        <begin position="135"/>
        <end position="224"/>
    </location>
</feature>
<accession>A0A4R9LQZ1</accession>
<keyword evidence="4" id="KW-1185">Reference proteome</keyword>
<dbReference type="OrthoDB" id="325928at2"/>
<feature type="transmembrane region" description="Helical" evidence="1">
    <location>
        <begin position="89"/>
        <end position="114"/>
    </location>
</feature>